<dbReference type="InterPro" id="IPR041657">
    <property type="entry name" value="HTH_17"/>
</dbReference>
<evidence type="ECO:0000256" key="2">
    <source>
        <dbReference type="SAM" id="Phobius"/>
    </source>
</evidence>
<feature type="domain" description="Helix-turn-helix" evidence="3">
    <location>
        <begin position="226"/>
        <end position="273"/>
    </location>
</feature>
<feature type="compositionally biased region" description="Basic and acidic residues" evidence="1">
    <location>
        <begin position="403"/>
        <end position="419"/>
    </location>
</feature>
<feature type="compositionally biased region" description="Acidic residues" evidence="1">
    <location>
        <begin position="309"/>
        <end position="318"/>
    </location>
</feature>
<feature type="compositionally biased region" description="Acidic residues" evidence="1">
    <location>
        <begin position="481"/>
        <end position="501"/>
    </location>
</feature>
<feature type="compositionally biased region" description="Low complexity" evidence="1">
    <location>
        <begin position="582"/>
        <end position="596"/>
    </location>
</feature>
<organism evidence="4 5">
    <name type="scientific">Durusdinium trenchii</name>
    <dbReference type="NCBI Taxonomy" id="1381693"/>
    <lineage>
        <taxon>Eukaryota</taxon>
        <taxon>Sar</taxon>
        <taxon>Alveolata</taxon>
        <taxon>Dinophyceae</taxon>
        <taxon>Suessiales</taxon>
        <taxon>Symbiodiniaceae</taxon>
        <taxon>Durusdinium</taxon>
    </lineage>
</organism>
<dbReference type="EMBL" id="CAXAMM010000549">
    <property type="protein sequence ID" value="CAK8987909.1"/>
    <property type="molecule type" value="Genomic_DNA"/>
</dbReference>
<feature type="compositionally biased region" description="Acidic residues" evidence="1">
    <location>
        <begin position="513"/>
        <end position="528"/>
    </location>
</feature>
<feature type="compositionally biased region" description="Polar residues" evidence="1">
    <location>
        <begin position="109"/>
        <end position="125"/>
    </location>
</feature>
<gene>
    <name evidence="4" type="ORF">SCF082_LOCUS1166</name>
</gene>
<keyword evidence="2" id="KW-0472">Membrane</keyword>
<reference evidence="4 5" key="1">
    <citation type="submission" date="2024-02" db="EMBL/GenBank/DDBJ databases">
        <authorList>
            <person name="Chen Y."/>
            <person name="Shah S."/>
            <person name="Dougan E. K."/>
            <person name="Thang M."/>
            <person name="Chan C."/>
        </authorList>
    </citation>
    <scope>NUCLEOTIDE SEQUENCE [LARGE SCALE GENOMIC DNA]</scope>
</reference>
<evidence type="ECO:0000256" key="1">
    <source>
        <dbReference type="SAM" id="MobiDB-lite"/>
    </source>
</evidence>
<dbReference type="Pfam" id="PF12728">
    <property type="entry name" value="HTH_17"/>
    <property type="match status" value="1"/>
</dbReference>
<feature type="compositionally biased region" description="Acidic residues" evidence="1">
    <location>
        <begin position="347"/>
        <end position="359"/>
    </location>
</feature>
<keyword evidence="2" id="KW-1133">Transmembrane helix</keyword>
<feature type="region of interest" description="Disordered" evidence="1">
    <location>
        <begin position="106"/>
        <end position="125"/>
    </location>
</feature>
<sequence>MGCGSAGALREGRECRVVVAAQPQTIRIRDTVLRPAASRGMMSVMACMFLLMVELAVPPLQFPHFFAGHQFITRRKGRRRILHAGIVGGRPGRAVVRRMVVTTGAGEAHQQQAADSKEMANSTHSRPFPTVVKRAVGGDVARWRRRAAGAFRQPLFSLIGERLGELYRFCGLIRLVLLLGWDDGRMRVARKQGGPDGCPAAAHRSRQVDPQWVETRGRRRNMSKKYLSLDEAATYLHLPKEELNRKRERGEIRGFADRGTWKFKVDDVEAFARTLQADSSPDVPLMPDSGPAESSVVAGPPDELRLPSDIDEGEDEISEQPTVIRRGTPAASDVDEAPEDSVFAADDSGDALVDDSDSDSDVRLVGGPDIDMTPDSDSDVKLVGVDSDSDVKLIGEELDSDSDVKLVGDESDSDVRLVGDDSDSDVQLMDGTAPEIEMMPADSGDAEEPQSGDSSEAIAPAESGIASIESGAMLSPLLADDSAESEFPSDEATDQDVVLDESEGRDSDVALLGDDESLALDADGDDNEQASVLADESGISLTGDSSLMLASESGISLEGPSDSGIALDAGEDEGITLALDNDSGISLSSGDSGISLEAAGDSGISLDDDSHSGTIPMMDAVGEEDPPSTQFEIPSLNEEEADSSYELQFEDDDSAGDQTALLDLQAPGESGEATLDDAVFDLDEEGGESFESGDAFGADEDDLEMEMDEDAFEAEEELDVFDADEEDFGADDEFVAGPVAGRVAVQESEWGTGVFVTLAVSCLLLVGCGAVLLDLVKNTATAAQPNPVSSGILEALGGLYKS</sequence>
<accession>A0ABP0HEY3</accession>
<feature type="transmembrane region" description="Helical" evidence="2">
    <location>
        <begin position="750"/>
        <end position="773"/>
    </location>
</feature>
<comment type="caution">
    <text evidence="4">The sequence shown here is derived from an EMBL/GenBank/DDBJ whole genome shotgun (WGS) entry which is preliminary data.</text>
</comment>
<protein>
    <submittedName>
        <fullName evidence="4">Midasin (Dynein-related AAA-ATPase REA1) (MIDAS-containing protein) (Ribosome export/assembly protein 1)</fullName>
    </submittedName>
</protein>
<feature type="region of interest" description="Disordered" evidence="1">
    <location>
        <begin position="403"/>
        <end position="545"/>
    </location>
</feature>
<proteinExistence type="predicted"/>
<evidence type="ECO:0000313" key="4">
    <source>
        <dbReference type="EMBL" id="CAK8987909.1"/>
    </source>
</evidence>
<evidence type="ECO:0000313" key="5">
    <source>
        <dbReference type="Proteomes" id="UP001642464"/>
    </source>
</evidence>
<keyword evidence="2" id="KW-0812">Transmembrane</keyword>
<evidence type="ECO:0000259" key="3">
    <source>
        <dbReference type="Pfam" id="PF12728"/>
    </source>
</evidence>
<keyword evidence="5" id="KW-1185">Reference proteome</keyword>
<feature type="region of interest" description="Disordered" evidence="1">
    <location>
        <begin position="581"/>
        <end position="645"/>
    </location>
</feature>
<dbReference type="Proteomes" id="UP001642464">
    <property type="component" value="Unassembled WGS sequence"/>
</dbReference>
<feature type="region of interest" description="Disordered" evidence="1">
    <location>
        <begin position="279"/>
        <end position="383"/>
    </location>
</feature>
<name>A0ABP0HEY3_9DINO</name>